<dbReference type="SMART" id="SM00450">
    <property type="entry name" value="RHOD"/>
    <property type="match status" value="1"/>
</dbReference>
<dbReference type="InterPro" id="IPR036873">
    <property type="entry name" value="Rhodanese-like_dom_sf"/>
</dbReference>
<dbReference type="Gene3D" id="3.40.250.10">
    <property type="entry name" value="Rhodanese-like domain"/>
    <property type="match status" value="1"/>
</dbReference>
<dbReference type="RefSeq" id="XP_018015244.1">
    <property type="nucleotide sequence ID" value="XM_018159755.2"/>
</dbReference>
<feature type="domain" description="Rhodanese" evidence="1">
    <location>
        <begin position="67"/>
        <end position="170"/>
    </location>
</feature>
<reference evidence="3" key="1">
    <citation type="submission" date="2025-08" db="UniProtKB">
        <authorList>
            <consortium name="RefSeq"/>
        </authorList>
    </citation>
    <scope>IDENTIFICATION</scope>
    <source>
        <tissue evidence="3">Whole organism</tissue>
    </source>
</reference>
<evidence type="ECO:0000259" key="1">
    <source>
        <dbReference type="PROSITE" id="PS50206"/>
    </source>
</evidence>
<proteinExistence type="predicted"/>
<dbReference type="PROSITE" id="PS50206">
    <property type="entry name" value="RHODANESE_3"/>
    <property type="match status" value="1"/>
</dbReference>
<dbReference type="AlphaFoldDB" id="A0A8B7NNH4"/>
<gene>
    <name evidence="3" type="primary">LOC108672129</name>
</gene>
<name>A0A8B7NNH4_HYAAZ</name>
<dbReference type="PANTHER" id="PTHR44086:SF10">
    <property type="entry name" value="THIOSULFATE SULFURTRANSFERASE_RHODANESE-LIKE DOMAIN-CONTAINING PROTEIN 3"/>
    <property type="match status" value="1"/>
</dbReference>
<accession>A0A8B7NNH4</accession>
<evidence type="ECO:0000313" key="2">
    <source>
        <dbReference type="Proteomes" id="UP000694843"/>
    </source>
</evidence>
<organism evidence="2 3">
    <name type="scientific">Hyalella azteca</name>
    <name type="common">Amphipod</name>
    <dbReference type="NCBI Taxonomy" id="294128"/>
    <lineage>
        <taxon>Eukaryota</taxon>
        <taxon>Metazoa</taxon>
        <taxon>Ecdysozoa</taxon>
        <taxon>Arthropoda</taxon>
        <taxon>Crustacea</taxon>
        <taxon>Multicrustacea</taxon>
        <taxon>Malacostraca</taxon>
        <taxon>Eumalacostraca</taxon>
        <taxon>Peracarida</taxon>
        <taxon>Amphipoda</taxon>
        <taxon>Senticaudata</taxon>
        <taxon>Talitrida</taxon>
        <taxon>Talitroidea</taxon>
        <taxon>Hyalellidae</taxon>
        <taxon>Hyalella</taxon>
    </lineage>
</organism>
<evidence type="ECO:0000313" key="3">
    <source>
        <dbReference type="RefSeq" id="XP_018015244.1"/>
    </source>
</evidence>
<dbReference type="GeneID" id="108672129"/>
<dbReference type="Proteomes" id="UP000694843">
    <property type="component" value="Unplaced"/>
</dbReference>
<dbReference type="Pfam" id="PF00581">
    <property type="entry name" value="Rhodanese"/>
    <property type="match status" value="1"/>
</dbReference>
<keyword evidence="2" id="KW-1185">Reference proteome</keyword>
<dbReference type="OrthoDB" id="566238at2759"/>
<protein>
    <submittedName>
        <fullName evidence="3">Thiosulfate sulfurtransferase/rhodanese-like domain-containing protein 3 isoform X1</fullName>
    </submittedName>
</protein>
<dbReference type="InterPro" id="IPR001763">
    <property type="entry name" value="Rhodanese-like_dom"/>
</dbReference>
<dbReference type="SUPFAM" id="SSF52821">
    <property type="entry name" value="Rhodanese/Cell cycle control phosphatase"/>
    <property type="match status" value="1"/>
</dbReference>
<dbReference type="KEGG" id="hazt:108672129"/>
<sequence length="204" mass="22966">MALRHVGRLSTQLAAWTTTKLAAGTASHGSRAFSVAGNLGSSHQQQQQRPVNRRLEVDFQELSLMLCLQDVTLIDVRQPAELVSQEQIPGSLHIPLGNLREAFQLSSEEWQQKYGVPKPAKHNKAIIFYARGPIASSAAVETAHKLGYTKSRHYYGGWEDYCLKNNLPVTKPRNSDAVETAKTLEDPLQPHYNYHYYNPDLHYL</sequence>
<dbReference type="PANTHER" id="PTHR44086">
    <property type="entry name" value="THIOSULFATE SULFURTRANSFERASE RDL2, MITOCHONDRIAL-RELATED"/>
    <property type="match status" value="1"/>
</dbReference>